<dbReference type="InterPro" id="IPR012472">
    <property type="entry name" value="MCP1_TM"/>
</dbReference>
<dbReference type="PANTHER" id="PTHR38409">
    <property type="entry name" value="MDM10-COMPLEMENTING PROTEIN 1"/>
    <property type="match status" value="1"/>
</dbReference>
<dbReference type="GO" id="GO:0007005">
    <property type="term" value="P:mitochondrion organization"/>
    <property type="evidence" value="ECO:0007669"/>
    <property type="project" value="TreeGrafter"/>
</dbReference>
<keyword evidence="2" id="KW-0472">Membrane</keyword>
<feature type="transmembrane region" description="Helical" evidence="2">
    <location>
        <begin position="201"/>
        <end position="226"/>
    </location>
</feature>
<dbReference type="GeneID" id="90074210"/>
<evidence type="ECO:0000313" key="5">
    <source>
        <dbReference type="Proteomes" id="UP001360560"/>
    </source>
</evidence>
<keyword evidence="2" id="KW-0812">Transmembrane</keyword>
<dbReference type="RefSeq" id="XP_064853231.1">
    <property type="nucleotide sequence ID" value="XM_064997159.1"/>
</dbReference>
<name>A0AAV5QMQ1_9ASCO</name>
<gene>
    <name evidence="4" type="ORF">DASC09_035600</name>
</gene>
<evidence type="ECO:0000256" key="1">
    <source>
        <dbReference type="SAM" id="MobiDB-lite"/>
    </source>
</evidence>
<dbReference type="InterPro" id="IPR039960">
    <property type="entry name" value="MCP1"/>
</dbReference>
<dbReference type="Proteomes" id="UP001360560">
    <property type="component" value="Unassembled WGS sequence"/>
</dbReference>
<keyword evidence="5" id="KW-1185">Reference proteome</keyword>
<comment type="caution">
    <text evidence="4">The sequence shown here is derived from an EMBL/GenBank/DDBJ whole genome shotgun (WGS) entry which is preliminary data.</text>
</comment>
<dbReference type="Pfam" id="PF07950">
    <property type="entry name" value="MCP1_TM"/>
    <property type="match status" value="2"/>
</dbReference>
<feature type="domain" description="Mitochondrial adapter protein MCP1 transmembrane" evidence="3">
    <location>
        <begin position="77"/>
        <end position="190"/>
    </location>
</feature>
<dbReference type="EMBL" id="BTFZ01000011">
    <property type="protein sequence ID" value="GMM36235.1"/>
    <property type="molecule type" value="Genomic_DNA"/>
</dbReference>
<evidence type="ECO:0000259" key="3">
    <source>
        <dbReference type="Pfam" id="PF07950"/>
    </source>
</evidence>
<evidence type="ECO:0000313" key="4">
    <source>
        <dbReference type="EMBL" id="GMM36235.1"/>
    </source>
</evidence>
<feature type="transmembrane region" description="Helical" evidence="2">
    <location>
        <begin position="293"/>
        <end position="312"/>
    </location>
</feature>
<dbReference type="GO" id="GO:0005741">
    <property type="term" value="C:mitochondrial outer membrane"/>
    <property type="evidence" value="ECO:0007669"/>
    <property type="project" value="TreeGrafter"/>
</dbReference>
<organism evidence="4 5">
    <name type="scientific">Saccharomycopsis crataegensis</name>
    <dbReference type="NCBI Taxonomy" id="43959"/>
    <lineage>
        <taxon>Eukaryota</taxon>
        <taxon>Fungi</taxon>
        <taxon>Dikarya</taxon>
        <taxon>Ascomycota</taxon>
        <taxon>Saccharomycotina</taxon>
        <taxon>Saccharomycetes</taxon>
        <taxon>Saccharomycopsidaceae</taxon>
        <taxon>Saccharomycopsis</taxon>
    </lineage>
</organism>
<feature type="region of interest" description="Disordered" evidence="1">
    <location>
        <begin position="1"/>
        <end position="30"/>
    </location>
</feature>
<evidence type="ECO:0000256" key="2">
    <source>
        <dbReference type="SAM" id="Phobius"/>
    </source>
</evidence>
<feature type="domain" description="Mitochondrial adapter protein MCP1 transmembrane" evidence="3">
    <location>
        <begin position="219"/>
        <end position="304"/>
    </location>
</feature>
<feature type="transmembrane region" description="Helical" evidence="2">
    <location>
        <begin position="115"/>
        <end position="134"/>
    </location>
</feature>
<keyword evidence="2" id="KW-1133">Transmembrane helix</keyword>
<feature type="compositionally biased region" description="Polar residues" evidence="1">
    <location>
        <begin position="1"/>
        <end position="14"/>
    </location>
</feature>
<accession>A0AAV5QMQ1</accession>
<feature type="transmembrane region" description="Helical" evidence="2">
    <location>
        <begin position="72"/>
        <end position="95"/>
    </location>
</feature>
<reference evidence="4 5" key="1">
    <citation type="journal article" date="2023" name="Elife">
        <title>Identification of key yeast species and microbe-microbe interactions impacting larval growth of Drosophila in the wild.</title>
        <authorList>
            <person name="Mure A."/>
            <person name="Sugiura Y."/>
            <person name="Maeda R."/>
            <person name="Honda K."/>
            <person name="Sakurai N."/>
            <person name="Takahashi Y."/>
            <person name="Watada M."/>
            <person name="Katoh T."/>
            <person name="Gotoh A."/>
            <person name="Gotoh Y."/>
            <person name="Taniguchi I."/>
            <person name="Nakamura K."/>
            <person name="Hayashi T."/>
            <person name="Katayama T."/>
            <person name="Uemura T."/>
            <person name="Hattori Y."/>
        </authorList>
    </citation>
    <scope>NUCLEOTIDE SEQUENCE [LARGE SCALE GENOMIC DNA]</scope>
    <source>
        <strain evidence="4 5">SC-9</strain>
    </source>
</reference>
<feature type="transmembrane region" description="Helical" evidence="2">
    <location>
        <begin position="260"/>
        <end position="281"/>
    </location>
</feature>
<dbReference type="PANTHER" id="PTHR38409:SF1">
    <property type="entry name" value="MITOCHONDRIAL ADAPTER PROTEIN MCP1"/>
    <property type="match status" value="1"/>
</dbReference>
<dbReference type="GO" id="GO:0055088">
    <property type="term" value="P:lipid homeostasis"/>
    <property type="evidence" value="ECO:0007669"/>
    <property type="project" value="InterPro"/>
</dbReference>
<protein>
    <submittedName>
        <fullName evidence="4">Mcp1 protein</fullName>
    </submittedName>
</protein>
<dbReference type="AlphaFoldDB" id="A0AAV5QMQ1"/>
<sequence length="334" mass="37315">MGSELSESVTSLKNVTPAPIDGSEDELEESFVLTPEPQPRKYFGVPIFNRSNPDIYRTTNNFLGAIQKYSSYSFTGFLILHSINVLVTPAINVDVAEETFMMARDIYQQENVEKWLVFGSLIAHVASGLAIRVIRTVKNYFSRRNQAKNSKKNKSQFSQQLAMEQQAKYNSQTQDYEITDESVGLGGWFGAFKLGIRRSKIASLLGVTPVQLSGLLLVPVLGYHILKERIAPLMIDGDSSLIKLGYVAHAFAKSNKLVSYLGFGSLIYLTLYHVVAGWMKYLKIYSQTQRRRGFLLVNGLTLLGMFSLSRIVSMGAEHGTVGKAYDAYMNYSPL</sequence>
<proteinExistence type="predicted"/>